<dbReference type="GO" id="GO:0016757">
    <property type="term" value="F:glycosyltransferase activity"/>
    <property type="evidence" value="ECO:0007669"/>
    <property type="project" value="UniProtKB-KW"/>
</dbReference>
<sequence length="386" mass="42746">MTRVVIVQEYVPHYRAPLFNQMVESGRARGIEIVIAAGKPSGTLAARSDGVHVSGERSISQLELNLAGRRLTMRRLARVLSDADFVVLEQARRNLDAYMLLGRRRRRFPVALWGHGRDYTQDVGALSERLRLWMTSRADWFFAYTEGGKKAVVAEGYPRERVTVLENAVDTSELSEGVTGLTEDEKAEFAGQYGLTDATALYIGGLDESKRLDFLLESAVAVHAKVPEFRLLIAGSGERESDVAAFAANHSWCVYLGQVHGKRKWTALALSQALLVPGRVGLVAVDSFAAGVPIVTTDWPWHAPEFEYLIPDVNAIVTGNSIDMYADGVLRILTDHSMRERLKQDTLGYAGTYSVEKMAERYIDGIEEWIRGTGVPSGVQDGEDRE</sequence>
<dbReference type="AlphaFoldDB" id="A0A1H0S5F4"/>
<proteinExistence type="predicted"/>
<dbReference type="InterPro" id="IPR001296">
    <property type="entry name" value="Glyco_trans_1"/>
</dbReference>
<evidence type="ECO:0000256" key="2">
    <source>
        <dbReference type="ARBA" id="ARBA00022679"/>
    </source>
</evidence>
<protein>
    <submittedName>
        <fullName evidence="5">Glycosyltransferase involved in cell wall bisynthesis</fullName>
    </submittedName>
</protein>
<feature type="domain" description="Glycosyl transferase family 1" evidence="3">
    <location>
        <begin position="195"/>
        <end position="344"/>
    </location>
</feature>
<dbReference type="SUPFAM" id="SSF53756">
    <property type="entry name" value="UDP-Glycosyltransferase/glycogen phosphorylase"/>
    <property type="match status" value="1"/>
</dbReference>
<accession>A0A1H0S5F4</accession>
<keyword evidence="2 5" id="KW-0808">Transferase</keyword>
<dbReference type="Proteomes" id="UP000186456">
    <property type="component" value="Unassembled WGS sequence"/>
</dbReference>
<dbReference type="RefSeq" id="WP_074696936.1">
    <property type="nucleotide sequence ID" value="NZ_FNJN01000008.1"/>
</dbReference>
<evidence type="ECO:0000313" key="6">
    <source>
        <dbReference type="Proteomes" id="UP000186456"/>
    </source>
</evidence>
<dbReference type="EMBL" id="FNJN01000008">
    <property type="protein sequence ID" value="SDP36488.1"/>
    <property type="molecule type" value="Genomic_DNA"/>
</dbReference>
<dbReference type="Gene3D" id="3.40.50.2000">
    <property type="entry name" value="Glycogen Phosphorylase B"/>
    <property type="match status" value="2"/>
</dbReference>
<name>A0A1H0S5F4_MICTS</name>
<gene>
    <name evidence="5" type="ORF">SAMN04487788_3186</name>
</gene>
<dbReference type="PANTHER" id="PTHR12526">
    <property type="entry name" value="GLYCOSYLTRANSFERASE"/>
    <property type="match status" value="1"/>
</dbReference>
<evidence type="ECO:0000259" key="3">
    <source>
        <dbReference type="Pfam" id="PF00534"/>
    </source>
</evidence>
<dbReference type="Pfam" id="PF00534">
    <property type="entry name" value="Glycos_transf_1"/>
    <property type="match status" value="1"/>
</dbReference>
<evidence type="ECO:0000259" key="4">
    <source>
        <dbReference type="Pfam" id="PF13439"/>
    </source>
</evidence>
<keyword evidence="1" id="KW-0328">Glycosyltransferase</keyword>
<reference evidence="5 6" key="1">
    <citation type="submission" date="2016-10" db="EMBL/GenBank/DDBJ databases">
        <authorList>
            <person name="de Groot N.N."/>
        </authorList>
    </citation>
    <scope>NUCLEOTIDE SEQUENCE [LARGE SCALE GENOMIC DNA]</scope>
    <source>
        <strain evidence="5 6">StLB037</strain>
    </source>
</reference>
<dbReference type="CDD" id="cd03801">
    <property type="entry name" value="GT4_PimA-like"/>
    <property type="match status" value="1"/>
</dbReference>
<dbReference type="Pfam" id="PF13439">
    <property type="entry name" value="Glyco_transf_4"/>
    <property type="match status" value="1"/>
</dbReference>
<dbReference type="InterPro" id="IPR028098">
    <property type="entry name" value="Glyco_trans_4-like_N"/>
</dbReference>
<organism evidence="5 6">
    <name type="scientific">Microbacterium testaceum (strain StLB037)</name>
    <dbReference type="NCBI Taxonomy" id="979556"/>
    <lineage>
        <taxon>Bacteria</taxon>
        <taxon>Bacillati</taxon>
        <taxon>Actinomycetota</taxon>
        <taxon>Actinomycetes</taxon>
        <taxon>Micrococcales</taxon>
        <taxon>Microbacteriaceae</taxon>
        <taxon>Microbacterium</taxon>
    </lineage>
</organism>
<evidence type="ECO:0000313" key="5">
    <source>
        <dbReference type="EMBL" id="SDP36488.1"/>
    </source>
</evidence>
<evidence type="ECO:0000256" key="1">
    <source>
        <dbReference type="ARBA" id="ARBA00022676"/>
    </source>
</evidence>
<feature type="domain" description="Glycosyltransferase subfamily 4-like N-terminal" evidence="4">
    <location>
        <begin position="24"/>
        <end position="172"/>
    </location>
</feature>